<evidence type="ECO:0000256" key="1">
    <source>
        <dbReference type="ARBA" id="ARBA00022729"/>
    </source>
</evidence>
<protein>
    <submittedName>
        <fullName evidence="4">PHB depolymerase family esterase</fullName>
    </submittedName>
</protein>
<dbReference type="PANTHER" id="PTHR43037:SF1">
    <property type="entry name" value="BLL1128 PROTEIN"/>
    <property type="match status" value="1"/>
</dbReference>
<organism evidence="4 5">
    <name type="scientific">Sphingomonas echinoides</name>
    <dbReference type="NCBI Taxonomy" id="59803"/>
    <lineage>
        <taxon>Bacteria</taxon>
        <taxon>Pseudomonadati</taxon>
        <taxon>Pseudomonadota</taxon>
        <taxon>Alphaproteobacteria</taxon>
        <taxon>Sphingomonadales</taxon>
        <taxon>Sphingomonadaceae</taxon>
        <taxon>Sphingomonas</taxon>
    </lineage>
</organism>
<evidence type="ECO:0000256" key="2">
    <source>
        <dbReference type="ARBA" id="ARBA00022801"/>
    </source>
</evidence>
<accession>A0ABU4PN03</accession>
<keyword evidence="1" id="KW-0732">Signal</keyword>
<dbReference type="SUPFAM" id="SSF53474">
    <property type="entry name" value="alpha/beta-Hydrolases"/>
    <property type="match status" value="2"/>
</dbReference>
<gene>
    <name evidence="4" type="ORF">SIL82_11140</name>
</gene>
<dbReference type="NCBIfam" id="TIGR01840">
    <property type="entry name" value="esterase_phb"/>
    <property type="match status" value="1"/>
</dbReference>
<dbReference type="InterPro" id="IPR029058">
    <property type="entry name" value="AB_hydrolase_fold"/>
</dbReference>
<dbReference type="Pfam" id="PF10503">
    <property type="entry name" value="Esterase_PHB"/>
    <property type="match status" value="1"/>
</dbReference>
<dbReference type="PANTHER" id="PTHR43037">
    <property type="entry name" value="UNNAMED PRODUCT-RELATED"/>
    <property type="match status" value="1"/>
</dbReference>
<dbReference type="Gene3D" id="3.40.50.1820">
    <property type="entry name" value="alpha/beta hydrolase"/>
    <property type="match status" value="1"/>
</dbReference>
<dbReference type="EMBL" id="JAWXXV010000001">
    <property type="protein sequence ID" value="MDX5984819.1"/>
    <property type="molecule type" value="Genomic_DNA"/>
</dbReference>
<dbReference type="Proteomes" id="UP001279660">
    <property type="component" value="Unassembled WGS sequence"/>
</dbReference>
<sequence>MPGLSETLSRLAAARANATQMPIPDSDRLADIASFGSDPGNLRARHYIPAGFKAVAPLVVVLHGCTQNAAGYDHGSGWSALADRHGFALLYPEQRPANNPNRCFNWFAADDITRDQGEALSIRQMIAHMISDYHIDPTRVFVNGLSAGGAMTMVMLATYPELFAGGAVIAGLPYGTATSVGAALQRMRGSGLPDAPALAELVRDAAPTPLRWPRLSVWHGTSDQTVAPDNMEAIIAQWAALQGLSVEAAQHDRVDQQARRRWIGPRGTVQIEAYSIAGLGHGTPIDPVGDGACGTAMPFMLPAEICSTRHIAGSWGIADTARAKAGPRRAAPPPPPRATARPVAQGGVAKVISDALRAAGLMR</sequence>
<keyword evidence="5" id="KW-1185">Reference proteome</keyword>
<dbReference type="InterPro" id="IPR050955">
    <property type="entry name" value="Plant_Biomass_Hydrol_Est"/>
</dbReference>
<keyword evidence="2" id="KW-0378">Hydrolase</keyword>
<evidence type="ECO:0000313" key="4">
    <source>
        <dbReference type="EMBL" id="MDX5984819.1"/>
    </source>
</evidence>
<dbReference type="RefSeq" id="WP_010402844.1">
    <property type="nucleotide sequence ID" value="NZ_JAWXXV010000001.1"/>
</dbReference>
<name>A0ABU4PN03_9SPHN</name>
<reference evidence="4 5" key="1">
    <citation type="submission" date="2023-11" db="EMBL/GenBank/DDBJ databases">
        <title>MicrobeMod: A computational toolkit for identifying prokaryotic methylation and restriction-modification with nanopore sequencing.</title>
        <authorList>
            <person name="Crits-Christoph A."/>
            <person name="Kang S.C."/>
            <person name="Lee H."/>
            <person name="Ostrov N."/>
        </authorList>
    </citation>
    <scope>NUCLEOTIDE SEQUENCE [LARGE SCALE GENOMIC DNA]</scope>
    <source>
        <strain evidence="4 5">ATCC 14820</strain>
    </source>
</reference>
<evidence type="ECO:0000313" key="5">
    <source>
        <dbReference type="Proteomes" id="UP001279660"/>
    </source>
</evidence>
<proteinExistence type="predicted"/>
<comment type="caution">
    <text evidence="4">The sequence shown here is derived from an EMBL/GenBank/DDBJ whole genome shotgun (WGS) entry which is preliminary data.</text>
</comment>
<feature type="region of interest" description="Disordered" evidence="3">
    <location>
        <begin position="321"/>
        <end position="344"/>
    </location>
</feature>
<dbReference type="InterPro" id="IPR010126">
    <property type="entry name" value="Esterase_phb"/>
</dbReference>
<evidence type="ECO:0000256" key="3">
    <source>
        <dbReference type="SAM" id="MobiDB-lite"/>
    </source>
</evidence>